<keyword evidence="2" id="KW-1185">Reference proteome</keyword>
<dbReference type="Pfam" id="PF02567">
    <property type="entry name" value="PhzC-PhzF"/>
    <property type="match status" value="1"/>
</dbReference>
<comment type="caution">
    <text evidence="1">The sequence shown here is derived from an EMBL/GenBank/DDBJ whole genome shotgun (WGS) entry which is preliminary data.</text>
</comment>
<evidence type="ECO:0000313" key="1">
    <source>
        <dbReference type="EMBL" id="MCM2387394.1"/>
    </source>
</evidence>
<gene>
    <name evidence="1" type="ORF">NBG84_03535</name>
</gene>
<sequence length="188" mass="20282">MTVTHHGQGRFTAWMQQPRPTVSAYDRPEELLEVLGLPPSRLPVLTYDAGIAHVYITAPSVEAVTALRPDFAALRAIVGRHRINVFAPEGPGRVTTRMFSTFDTALPEDPARGSAAGSLTAHLVRHGLHDSGAELTLSQGESGQRQPLLPSASAFVSTMVAVPHHPSHALIDRWVLKAPHSRDSYGCS</sequence>
<proteinExistence type="predicted"/>
<organism evidence="1 2">
    <name type="scientific">Streptomyces albipurpureus</name>
    <dbReference type="NCBI Taxonomy" id="2897419"/>
    <lineage>
        <taxon>Bacteria</taxon>
        <taxon>Bacillati</taxon>
        <taxon>Actinomycetota</taxon>
        <taxon>Actinomycetes</taxon>
        <taxon>Kitasatosporales</taxon>
        <taxon>Streptomycetaceae</taxon>
        <taxon>Streptomyces</taxon>
    </lineage>
</organism>
<reference evidence="1" key="1">
    <citation type="submission" date="2022-06" db="EMBL/GenBank/DDBJ databases">
        <title>Genome public.</title>
        <authorList>
            <person name="Sun Q."/>
        </authorList>
    </citation>
    <scope>NUCLEOTIDE SEQUENCE</scope>
    <source>
        <strain evidence="1">CWNU-1</strain>
    </source>
</reference>
<protein>
    <submittedName>
        <fullName evidence="1">PhzF family phenazine biosynthesis protein</fullName>
    </submittedName>
</protein>
<evidence type="ECO:0000313" key="2">
    <source>
        <dbReference type="Proteomes" id="UP001431429"/>
    </source>
</evidence>
<accession>A0ABT0UFK5</accession>
<dbReference type="RefSeq" id="WP_250917759.1">
    <property type="nucleotide sequence ID" value="NZ_JAMQAW010000003.1"/>
</dbReference>
<name>A0ABT0UFK5_9ACTN</name>
<dbReference type="Gene3D" id="3.10.310.10">
    <property type="entry name" value="Diaminopimelate Epimerase, Chain A, domain 1"/>
    <property type="match status" value="2"/>
</dbReference>
<dbReference type="InterPro" id="IPR003719">
    <property type="entry name" value="Phenazine_PhzF-like"/>
</dbReference>
<dbReference type="Proteomes" id="UP001431429">
    <property type="component" value="Unassembled WGS sequence"/>
</dbReference>
<dbReference type="EMBL" id="JAMQAW010000003">
    <property type="protein sequence ID" value="MCM2387394.1"/>
    <property type="molecule type" value="Genomic_DNA"/>
</dbReference>
<dbReference type="SUPFAM" id="SSF54506">
    <property type="entry name" value="Diaminopimelate epimerase-like"/>
    <property type="match status" value="1"/>
</dbReference>